<comment type="caution">
    <text evidence="9">The sequence shown here is derived from an EMBL/GenBank/DDBJ whole genome shotgun (WGS) entry which is preliminary data.</text>
</comment>
<dbReference type="SUPFAM" id="SSF103473">
    <property type="entry name" value="MFS general substrate transporter"/>
    <property type="match status" value="1"/>
</dbReference>
<feature type="transmembrane region" description="Helical" evidence="7">
    <location>
        <begin position="63"/>
        <end position="80"/>
    </location>
</feature>
<accession>A0AAV7GTV2</accession>
<dbReference type="PROSITE" id="PS00216">
    <property type="entry name" value="SUGAR_TRANSPORT_1"/>
    <property type="match status" value="1"/>
</dbReference>
<feature type="transmembrane region" description="Helical" evidence="7">
    <location>
        <begin position="390"/>
        <end position="413"/>
    </location>
</feature>
<name>A0AAV7GTV2_DENCH</name>
<feature type="compositionally biased region" description="Basic and acidic residues" evidence="6">
    <location>
        <begin position="236"/>
        <end position="253"/>
    </location>
</feature>
<dbReference type="InterPro" id="IPR036259">
    <property type="entry name" value="MFS_trans_sf"/>
</dbReference>
<dbReference type="GO" id="GO:0016020">
    <property type="term" value="C:membrane"/>
    <property type="evidence" value="ECO:0007669"/>
    <property type="project" value="UniProtKB-SubCell"/>
</dbReference>
<proteinExistence type="predicted"/>
<evidence type="ECO:0000256" key="3">
    <source>
        <dbReference type="ARBA" id="ARBA00022692"/>
    </source>
</evidence>
<comment type="subcellular location">
    <subcellularLocation>
        <location evidence="1">Membrane</location>
        <topology evidence="1">Multi-pass membrane protein</topology>
    </subcellularLocation>
</comment>
<feature type="transmembrane region" description="Helical" evidence="7">
    <location>
        <begin position="92"/>
        <end position="108"/>
    </location>
</feature>
<evidence type="ECO:0000313" key="10">
    <source>
        <dbReference type="Proteomes" id="UP000775213"/>
    </source>
</evidence>
<dbReference type="PROSITE" id="PS50850">
    <property type="entry name" value="MFS"/>
    <property type="match status" value="1"/>
</dbReference>
<dbReference type="FunFam" id="1.20.1250.20:FF:000232">
    <property type="entry name" value="Organic cation/carnitine transporter 7"/>
    <property type="match status" value="1"/>
</dbReference>
<evidence type="ECO:0000256" key="6">
    <source>
        <dbReference type="SAM" id="MobiDB-lite"/>
    </source>
</evidence>
<feature type="transmembrane region" description="Helical" evidence="7">
    <location>
        <begin position="292"/>
        <end position="311"/>
    </location>
</feature>
<evidence type="ECO:0000313" key="9">
    <source>
        <dbReference type="EMBL" id="KAH0459505.1"/>
    </source>
</evidence>
<dbReference type="InterPro" id="IPR020846">
    <property type="entry name" value="MFS_dom"/>
</dbReference>
<evidence type="ECO:0000256" key="7">
    <source>
        <dbReference type="SAM" id="Phobius"/>
    </source>
</evidence>
<feature type="domain" description="Major facilitator superfamily (MFS) profile" evidence="8">
    <location>
        <begin position="26"/>
        <end position="479"/>
    </location>
</feature>
<dbReference type="GO" id="GO:0022857">
    <property type="term" value="F:transmembrane transporter activity"/>
    <property type="evidence" value="ECO:0007669"/>
    <property type="project" value="InterPro"/>
</dbReference>
<organism evidence="9 10">
    <name type="scientific">Dendrobium chrysotoxum</name>
    <name type="common">Orchid</name>
    <dbReference type="NCBI Taxonomy" id="161865"/>
    <lineage>
        <taxon>Eukaryota</taxon>
        <taxon>Viridiplantae</taxon>
        <taxon>Streptophyta</taxon>
        <taxon>Embryophyta</taxon>
        <taxon>Tracheophyta</taxon>
        <taxon>Spermatophyta</taxon>
        <taxon>Magnoliopsida</taxon>
        <taxon>Liliopsida</taxon>
        <taxon>Asparagales</taxon>
        <taxon>Orchidaceae</taxon>
        <taxon>Epidendroideae</taxon>
        <taxon>Malaxideae</taxon>
        <taxon>Dendrobiinae</taxon>
        <taxon>Dendrobium</taxon>
    </lineage>
</organism>
<feature type="transmembrane region" description="Helical" evidence="7">
    <location>
        <begin position="149"/>
        <end position="172"/>
    </location>
</feature>
<feature type="region of interest" description="Disordered" evidence="6">
    <location>
        <begin position="230"/>
        <end position="253"/>
    </location>
</feature>
<dbReference type="PANTHER" id="PTHR23511:SF5">
    <property type="entry name" value="MAJOR FACILITATOR-TYPE TRANSPORTER HXNZ-RELATED"/>
    <property type="match status" value="1"/>
</dbReference>
<keyword evidence="10" id="KW-1185">Reference proteome</keyword>
<protein>
    <recommendedName>
        <fullName evidence="8">Major facilitator superfamily (MFS) profile domain-containing protein</fullName>
    </recommendedName>
</protein>
<evidence type="ECO:0000256" key="2">
    <source>
        <dbReference type="ARBA" id="ARBA00022448"/>
    </source>
</evidence>
<feature type="transmembrane region" description="Helical" evidence="7">
    <location>
        <begin position="178"/>
        <end position="199"/>
    </location>
</feature>
<feature type="transmembrane region" description="Helical" evidence="7">
    <location>
        <begin position="114"/>
        <end position="137"/>
    </location>
</feature>
<keyword evidence="5 7" id="KW-0472">Membrane</keyword>
<evidence type="ECO:0000256" key="1">
    <source>
        <dbReference type="ARBA" id="ARBA00004141"/>
    </source>
</evidence>
<sequence>MGEVAETYTVDDALISLGFGKFQTFVLIYSGVAYAAEAMEVMILSFIGSAVQSKWNLSPHEKSLISSVVFAGMLVGAYSWGVVSDNYGRRQVGFLFTALVTSGVGFLSTFSPNYIALVIFRFFVGVGLGGGPVLFSWCLEFVPAPNRGAWMVVFSFFWSIGTILEASLAWAIMPTLGWRWLLALSSLPSFLLLIFYAFTPESPRYLCMKGRKSDALRVLESMARMNKKALPSGELTSDRKADPQDFDENTQRAHAEQVRKAGSSFGEDVASKVKCVGSLYKLLSPKLIRTTLLLWMGFFGNAFTYYGVILLTSGLSDGNSKCRSTTSHNSTKEGTRLYKDVFITSLAELPGLFLSAVIVDRIGRKLSVATMLVITFAFLLPLIFHHKELTTTALLFCARICITGSITTLSIYAPEIYPTSVRSTGYGTANSFGKIGGIICPIVAVGLVDDCHLLAAVLLFEGVIFLTGLAVILFPFETKGCELKDSVESSVSPA</sequence>
<keyword evidence="4 7" id="KW-1133">Transmembrane helix</keyword>
<evidence type="ECO:0000256" key="5">
    <source>
        <dbReference type="ARBA" id="ARBA00023136"/>
    </source>
</evidence>
<feature type="transmembrane region" description="Helical" evidence="7">
    <location>
        <begin position="453"/>
        <end position="476"/>
    </location>
</feature>
<dbReference type="AlphaFoldDB" id="A0AAV7GTV2"/>
<dbReference type="EMBL" id="JAGFBR010000011">
    <property type="protein sequence ID" value="KAH0459505.1"/>
    <property type="molecule type" value="Genomic_DNA"/>
</dbReference>
<evidence type="ECO:0000256" key="4">
    <source>
        <dbReference type="ARBA" id="ARBA00022989"/>
    </source>
</evidence>
<dbReference type="Pfam" id="PF00083">
    <property type="entry name" value="Sugar_tr"/>
    <property type="match status" value="1"/>
</dbReference>
<dbReference type="Gene3D" id="1.20.1250.20">
    <property type="entry name" value="MFS general substrate transporter like domains"/>
    <property type="match status" value="1"/>
</dbReference>
<dbReference type="InterPro" id="IPR005828">
    <property type="entry name" value="MFS_sugar_transport-like"/>
</dbReference>
<evidence type="ECO:0000259" key="8">
    <source>
        <dbReference type="PROSITE" id="PS50850"/>
    </source>
</evidence>
<reference evidence="9 10" key="1">
    <citation type="journal article" date="2021" name="Hortic Res">
        <title>Chromosome-scale assembly of the Dendrobium chrysotoxum genome enhances the understanding of orchid evolution.</title>
        <authorList>
            <person name="Zhang Y."/>
            <person name="Zhang G.Q."/>
            <person name="Zhang D."/>
            <person name="Liu X.D."/>
            <person name="Xu X.Y."/>
            <person name="Sun W.H."/>
            <person name="Yu X."/>
            <person name="Zhu X."/>
            <person name="Wang Z.W."/>
            <person name="Zhao X."/>
            <person name="Zhong W.Y."/>
            <person name="Chen H."/>
            <person name="Yin W.L."/>
            <person name="Huang T."/>
            <person name="Niu S.C."/>
            <person name="Liu Z.J."/>
        </authorList>
    </citation>
    <scope>NUCLEOTIDE SEQUENCE [LARGE SCALE GENOMIC DNA]</scope>
    <source>
        <strain evidence="9">Lindl</strain>
    </source>
</reference>
<feature type="transmembrane region" description="Helical" evidence="7">
    <location>
        <begin position="341"/>
        <end position="359"/>
    </location>
</feature>
<dbReference type="InterPro" id="IPR005829">
    <property type="entry name" value="Sugar_transporter_CS"/>
</dbReference>
<keyword evidence="2" id="KW-0813">Transport</keyword>
<dbReference type="PANTHER" id="PTHR23511">
    <property type="entry name" value="SYNAPTIC VESICLE GLYCOPROTEIN 2"/>
    <property type="match status" value="1"/>
</dbReference>
<feature type="transmembrane region" description="Helical" evidence="7">
    <location>
        <begin position="366"/>
        <end position="384"/>
    </location>
</feature>
<dbReference type="Proteomes" id="UP000775213">
    <property type="component" value="Unassembled WGS sequence"/>
</dbReference>
<keyword evidence="3 7" id="KW-0812">Transmembrane</keyword>
<gene>
    <name evidence="9" type="ORF">IEQ34_012319</name>
</gene>
<feature type="transmembrane region" description="Helical" evidence="7">
    <location>
        <begin position="425"/>
        <end position="447"/>
    </location>
</feature>